<organism evidence="1 2">
    <name type="scientific">Methanobrevibacter millerae</name>
    <dbReference type="NCBI Taxonomy" id="230361"/>
    <lineage>
        <taxon>Archaea</taxon>
        <taxon>Methanobacteriati</taxon>
        <taxon>Methanobacteriota</taxon>
        <taxon>Methanomada group</taxon>
        <taxon>Methanobacteria</taxon>
        <taxon>Methanobacteriales</taxon>
        <taxon>Methanobacteriaceae</taxon>
        <taxon>Methanobrevibacter</taxon>
    </lineage>
</organism>
<evidence type="ECO:0000313" key="1">
    <source>
        <dbReference type="EMBL" id="SDA70999.1"/>
    </source>
</evidence>
<accession>A0A1G5XKJ5</accession>
<dbReference type="Proteomes" id="UP000323439">
    <property type="component" value="Unassembled WGS sequence"/>
</dbReference>
<dbReference type="AlphaFoldDB" id="A0A1G5XKJ5"/>
<keyword evidence="2" id="KW-1185">Reference proteome</keyword>
<dbReference type="OrthoDB" id="378811at2157"/>
<reference evidence="1 2" key="1">
    <citation type="submission" date="2016-10" db="EMBL/GenBank/DDBJ databases">
        <authorList>
            <person name="Varghese N."/>
            <person name="Submissions S."/>
        </authorList>
    </citation>
    <scope>NUCLEOTIDE SEQUENCE [LARGE SCALE GENOMIC DNA]</scope>
    <source>
        <strain evidence="1 2">DSM 16643</strain>
    </source>
</reference>
<gene>
    <name evidence="1" type="ORF">SAMN02910315_02338</name>
</gene>
<dbReference type="EMBL" id="FMXB01000029">
    <property type="protein sequence ID" value="SDA70999.1"/>
    <property type="molecule type" value="Genomic_DNA"/>
</dbReference>
<proteinExistence type="predicted"/>
<dbReference type="RefSeq" id="WP_149732813.1">
    <property type="nucleotide sequence ID" value="NZ_FMXB01000029.1"/>
</dbReference>
<sequence length="85" mass="10085">MNNYLNDLPDEVLEEIVYEYEDQLDEIDVDEIIANLKSNISDYIYDNPDDFIPDFPEDKIDLSYVDDEMIPDEYLERIEPKDICG</sequence>
<protein>
    <submittedName>
        <fullName evidence="1">Uncharacterized protein</fullName>
    </submittedName>
</protein>
<evidence type="ECO:0000313" key="2">
    <source>
        <dbReference type="Proteomes" id="UP000323439"/>
    </source>
</evidence>
<name>A0A1G5XKJ5_9EURY</name>